<accession>F6D212</accession>
<sequence length="117" mass="11958">MKKISIVGVGILVLVVLVSGCTNYNNTTSNQTSGLTLQVISNNSWNGTLADSNGTQNISGNGNATYNLGQTPGAVTVSLQNNGNGNLTVELVTKNGNIAGSESTSAYRGIVTLKPNS</sequence>
<keyword evidence="2" id="KW-1185">Reference proteome</keyword>
<proteinExistence type="predicted"/>
<protein>
    <recommendedName>
        <fullName evidence="3">Lipoprotein</fullName>
    </recommendedName>
</protein>
<dbReference type="HOGENOM" id="CLU_2079441_0_0_2"/>
<reference evidence="1 2" key="1">
    <citation type="journal article" date="2014" name="Int. J. Syst. Evol. Microbiol.">
        <title>Methanobacterium paludis sp. nov. and a novel strain of Methanobacterium lacus isolated from northern peatlands.</title>
        <authorList>
            <person name="Cadillo-Quiroz H."/>
            <person name="Brauer S.L."/>
            <person name="Goodson N."/>
            <person name="Yavitt J.B."/>
            <person name="Zinder S.H."/>
        </authorList>
    </citation>
    <scope>NUCLEOTIDE SEQUENCE [LARGE SCALE GENOMIC DNA]</scope>
    <source>
        <strain evidence="2">DSM 25820 / JCM 18151 / SWAN1</strain>
    </source>
</reference>
<dbReference type="GeneID" id="10667739"/>
<dbReference type="RefSeq" id="WP_013824803.1">
    <property type="nucleotide sequence ID" value="NC_015574.1"/>
</dbReference>
<dbReference type="KEGG" id="mew:MSWAN_0255"/>
<organism evidence="1 2">
    <name type="scientific">Methanobacterium paludis (strain DSM 25820 / JCM 18151 / SWAN1)</name>
    <dbReference type="NCBI Taxonomy" id="868131"/>
    <lineage>
        <taxon>Archaea</taxon>
        <taxon>Methanobacteriati</taxon>
        <taxon>Methanobacteriota</taxon>
        <taxon>Methanomada group</taxon>
        <taxon>Methanobacteria</taxon>
        <taxon>Methanobacteriales</taxon>
        <taxon>Methanobacteriaceae</taxon>
        <taxon>Methanobacterium</taxon>
    </lineage>
</organism>
<dbReference type="STRING" id="868131.MSWAN_0255"/>
<evidence type="ECO:0000313" key="2">
    <source>
        <dbReference type="Proteomes" id="UP000009231"/>
    </source>
</evidence>
<dbReference type="EMBL" id="CP002772">
    <property type="protein sequence ID" value="AEG17301.1"/>
    <property type="molecule type" value="Genomic_DNA"/>
</dbReference>
<dbReference type="PROSITE" id="PS51257">
    <property type="entry name" value="PROKAR_LIPOPROTEIN"/>
    <property type="match status" value="1"/>
</dbReference>
<gene>
    <name evidence="1" type="ordered locus">MSWAN_0255</name>
</gene>
<dbReference type="AlphaFoldDB" id="F6D212"/>
<evidence type="ECO:0000313" key="1">
    <source>
        <dbReference type="EMBL" id="AEG17301.1"/>
    </source>
</evidence>
<dbReference type="Proteomes" id="UP000009231">
    <property type="component" value="Chromosome"/>
</dbReference>
<name>F6D212_METPW</name>
<dbReference type="eggNOG" id="arCOG10346">
    <property type="taxonomic scope" value="Archaea"/>
</dbReference>
<evidence type="ECO:0008006" key="3">
    <source>
        <dbReference type="Google" id="ProtNLM"/>
    </source>
</evidence>